<dbReference type="PANTHER" id="PTHR11695:SF648">
    <property type="entry name" value="ZINC-BINDING OXIDOREDUCTASE"/>
    <property type="match status" value="1"/>
</dbReference>
<evidence type="ECO:0000313" key="3">
    <source>
        <dbReference type="Proteomes" id="UP000825799"/>
    </source>
</evidence>
<dbReference type="Gene3D" id="3.90.180.10">
    <property type="entry name" value="Medium-chain alcohol dehydrogenases, catalytic domain"/>
    <property type="match status" value="1"/>
</dbReference>
<dbReference type="PANTHER" id="PTHR11695">
    <property type="entry name" value="ALCOHOL DEHYDROGENASE RELATED"/>
    <property type="match status" value="1"/>
</dbReference>
<protein>
    <submittedName>
        <fullName evidence="2">NAD(P)-dependent alcohol dehydrogenase</fullName>
    </submittedName>
</protein>
<dbReference type="Gene3D" id="3.40.50.720">
    <property type="entry name" value="NAD(P)-binding Rossmann-like Domain"/>
    <property type="match status" value="1"/>
</dbReference>
<dbReference type="RefSeq" id="WP_220305989.1">
    <property type="nucleotide sequence ID" value="NZ_CP080590.1"/>
</dbReference>
<sequence length="323" mass="33959">MKAWFARHYGGPEVLRLEEAPKPAPKPGEVLVRIHATTVNSGDVRVRGCDLPRGTKLLGRLALGWTRPRQPILGTELAGVVDAVGPGVTRFARGDAVYAFPGAKMGAHAEYAVLPEAGPLAHLPEGLDFHTAAALCFGGTTALQFLRRSGLRRADTMLVLGGSGAVGMALVQLGRHLGAAVTATTSTGNIELVKGLGADRVIDYTATDIASLPDRFDIVADAVGAMDFATAQRLLEPRGRYLAIAGALAEMLGSLRPGPQGKRMIAGPAAERIEDIVELGRLAAAGLYRPHIERIYPFADLPAAHAHVNTGRKRGSIVIAVAE</sequence>
<gene>
    <name evidence="2" type="ORF">K1X15_02870</name>
</gene>
<dbReference type="Proteomes" id="UP000825799">
    <property type="component" value="Chromosome"/>
</dbReference>
<dbReference type="InterPro" id="IPR050700">
    <property type="entry name" value="YIM1/Zinc_Alcohol_DH_Fams"/>
</dbReference>
<dbReference type="SUPFAM" id="SSF50129">
    <property type="entry name" value="GroES-like"/>
    <property type="match status" value="1"/>
</dbReference>
<dbReference type="InterPro" id="IPR036291">
    <property type="entry name" value="NAD(P)-bd_dom_sf"/>
</dbReference>
<organism evidence="2 3">
    <name type="scientific">Devosia salina</name>
    <dbReference type="NCBI Taxonomy" id="2860336"/>
    <lineage>
        <taxon>Bacteria</taxon>
        <taxon>Pseudomonadati</taxon>
        <taxon>Pseudomonadota</taxon>
        <taxon>Alphaproteobacteria</taxon>
        <taxon>Hyphomicrobiales</taxon>
        <taxon>Devosiaceae</taxon>
        <taxon>Devosia</taxon>
    </lineage>
</organism>
<dbReference type="SMART" id="SM00829">
    <property type="entry name" value="PKS_ER"/>
    <property type="match status" value="1"/>
</dbReference>
<dbReference type="InterPro" id="IPR020843">
    <property type="entry name" value="ER"/>
</dbReference>
<dbReference type="InterPro" id="IPR011032">
    <property type="entry name" value="GroES-like_sf"/>
</dbReference>
<accession>A0ABX8WF70</accession>
<proteinExistence type="predicted"/>
<dbReference type="Pfam" id="PF13602">
    <property type="entry name" value="ADH_zinc_N_2"/>
    <property type="match status" value="1"/>
</dbReference>
<dbReference type="SUPFAM" id="SSF51735">
    <property type="entry name" value="NAD(P)-binding Rossmann-fold domains"/>
    <property type="match status" value="1"/>
</dbReference>
<keyword evidence="3" id="KW-1185">Reference proteome</keyword>
<evidence type="ECO:0000313" key="2">
    <source>
        <dbReference type="EMBL" id="QYO77534.1"/>
    </source>
</evidence>
<evidence type="ECO:0000259" key="1">
    <source>
        <dbReference type="SMART" id="SM00829"/>
    </source>
</evidence>
<dbReference type="CDD" id="cd08267">
    <property type="entry name" value="MDR1"/>
    <property type="match status" value="1"/>
</dbReference>
<feature type="domain" description="Enoyl reductase (ER)" evidence="1">
    <location>
        <begin position="10"/>
        <end position="319"/>
    </location>
</feature>
<dbReference type="InterPro" id="IPR013154">
    <property type="entry name" value="ADH-like_N"/>
</dbReference>
<dbReference type="Pfam" id="PF08240">
    <property type="entry name" value="ADH_N"/>
    <property type="match status" value="1"/>
</dbReference>
<name>A0ABX8WF70_9HYPH</name>
<dbReference type="EMBL" id="CP080590">
    <property type="protein sequence ID" value="QYO77534.1"/>
    <property type="molecule type" value="Genomic_DNA"/>
</dbReference>
<reference evidence="2 3" key="1">
    <citation type="submission" date="2021-08" db="EMBL/GenBank/DDBJ databases">
        <title>Devosia salina sp. nov., isolated from the South China Sea sediment.</title>
        <authorList>
            <person name="Zhou Z."/>
        </authorList>
    </citation>
    <scope>NUCLEOTIDE SEQUENCE [LARGE SCALE GENOMIC DNA]</scope>
    <source>
        <strain evidence="2 3">SCS-3</strain>
    </source>
</reference>